<keyword evidence="2" id="KW-1185">Reference proteome</keyword>
<sequence length="89" mass="9655">MLKAGAAMEKIETSELKVSIASEQSNAMLSARNGEAIAPAAPLDAPFEHTCCVMADRSAHDFGRRSLELPSALVAVRRRHVRDGHHFKS</sequence>
<dbReference type="KEGG" id="ptaw:DW352_10830"/>
<dbReference type="AlphaFoldDB" id="A0A345ZVL6"/>
<accession>A0A345ZVL6</accession>
<evidence type="ECO:0000313" key="1">
    <source>
        <dbReference type="EMBL" id="AXK80963.1"/>
    </source>
</evidence>
<protein>
    <submittedName>
        <fullName evidence="1">Uncharacterized protein</fullName>
    </submittedName>
</protein>
<reference evidence="1 2" key="1">
    <citation type="submission" date="2018-07" db="EMBL/GenBank/DDBJ databases">
        <authorList>
            <person name="Quirk P.G."/>
            <person name="Krulwich T.A."/>
        </authorList>
    </citation>
    <scope>NUCLEOTIDE SEQUENCE [LARGE SCALE GENOMIC DNA]</scope>
    <source>
        <strain evidence="1 2">CC-BB4</strain>
    </source>
</reference>
<name>A0A345ZVL6_9HYPH</name>
<gene>
    <name evidence="1" type="ORF">DW352_10830</name>
</gene>
<evidence type="ECO:0000313" key="2">
    <source>
        <dbReference type="Proteomes" id="UP000254889"/>
    </source>
</evidence>
<dbReference type="Proteomes" id="UP000254889">
    <property type="component" value="Chromosome"/>
</dbReference>
<proteinExistence type="predicted"/>
<organism evidence="1 2">
    <name type="scientific">Pseudolabrys taiwanensis</name>
    <dbReference type="NCBI Taxonomy" id="331696"/>
    <lineage>
        <taxon>Bacteria</taxon>
        <taxon>Pseudomonadati</taxon>
        <taxon>Pseudomonadota</taxon>
        <taxon>Alphaproteobacteria</taxon>
        <taxon>Hyphomicrobiales</taxon>
        <taxon>Xanthobacteraceae</taxon>
        <taxon>Pseudolabrys</taxon>
    </lineage>
</organism>
<dbReference type="EMBL" id="CP031417">
    <property type="protein sequence ID" value="AXK80963.1"/>
    <property type="molecule type" value="Genomic_DNA"/>
</dbReference>